<accession>A0AAN9ERG3</accession>
<protein>
    <submittedName>
        <fullName evidence="1">Uncharacterized protein</fullName>
    </submittedName>
</protein>
<gene>
    <name evidence="1" type="ORF">RIF29_28308</name>
</gene>
<keyword evidence="2" id="KW-1185">Reference proteome</keyword>
<reference evidence="1 2" key="1">
    <citation type="submission" date="2024-01" db="EMBL/GenBank/DDBJ databases">
        <title>The genomes of 5 underutilized Papilionoideae crops provide insights into root nodulation and disease resistanc.</title>
        <authorList>
            <person name="Yuan L."/>
        </authorList>
    </citation>
    <scope>NUCLEOTIDE SEQUENCE [LARGE SCALE GENOMIC DNA]</scope>
    <source>
        <strain evidence="1">ZHUSHIDOU_FW_LH</strain>
        <tissue evidence="1">Leaf</tissue>
    </source>
</reference>
<dbReference type="EMBL" id="JAYWIO010000005">
    <property type="protein sequence ID" value="KAK7261981.1"/>
    <property type="molecule type" value="Genomic_DNA"/>
</dbReference>
<dbReference type="Proteomes" id="UP001372338">
    <property type="component" value="Unassembled WGS sequence"/>
</dbReference>
<name>A0AAN9ERG3_CROPI</name>
<proteinExistence type="predicted"/>
<organism evidence="1 2">
    <name type="scientific">Crotalaria pallida</name>
    <name type="common">Smooth rattlebox</name>
    <name type="synonym">Crotalaria striata</name>
    <dbReference type="NCBI Taxonomy" id="3830"/>
    <lineage>
        <taxon>Eukaryota</taxon>
        <taxon>Viridiplantae</taxon>
        <taxon>Streptophyta</taxon>
        <taxon>Embryophyta</taxon>
        <taxon>Tracheophyta</taxon>
        <taxon>Spermatophyta</taxon>
        <taxon>Magnoliopsida</taxon>
        <taxon>eudicotyledons</taxon>
        <taxon>Gunneridae</taxon>
        <taxon>Pentapetalae</taxon>
        <taxon>rosids</taxon>
        <taxon>fabids</taxon>
        <taxon>Fabales</taxon>
        <taxon>Fabaceae</taxon>
        <taxon>Papilionoideae</taxon>
        <taxon>50 kb inversion clade</taxon>
        <taxon>genistoids sensu lato</taxon>
        <taxon>core genistoids</taxon>
        <taxon>Crotalarieae</taxon>
        <taxon>Crotalaria</taxon>
    </lineage>
</organism>
<evidence type="ECO:0000313" key="1">
    <source>
        <dbReference type="EMBL" id="KAK7261981.1"/>
    </source>
</evidence>
<comment type="caution">
    <text evidence="1">The sequence shown here is derived from an EMBL/GenBank/DDBJ whole genome shotgun (WGS) entry which is preliminary data.</text>
</comment>
<dbReference type="AlphaFoldDB" id="A0AAN9ERG3"/>
<evidence type="ECO:0000313" key="2">
    <source>
        <dbReference type="Proteomes" id="UP001372338"/>
    </source>
</evidence>
<sequence length="67" mass="8073">MCYLDKSILKTVVPLIEVDYLKRRLLACSYRGKPNNVVITERSHFFYSFLLRWSIHLLRNGLLMIWK</sequence>